<dbReference type="InterPro" id="IPR020821">
    <property type="entry name" value="ENPP1-3/EXOG-like_nuc-like"/>
</dbReference>
<sequence length="247" mass="28744">MRILTLFFFISALYITNAQALVEQHYTHYKLWVDCKERASIAFYYVASEDKGNKTKYNSFYDDPSLAQSCQQLSREAYSHYNDFESKYHRAQLAAANHFDFDKTALKEANFMANVLPQTLQLNRGAWKRTEELVECYRDSFDVVNYGGVIWGTDSKNDLFVNSHGVRTPDYFWRVLVGEHNNQKYFSAWIVPNANDARASKLQHYAVGIEQLIARVEYEEIKLLLNSLEVKLGKKFKYNKGCKAYVS</sequence>
<keyword evidence="5" id="KW-0255">Endonuclease</keyword>
<evidence type="ECO:0000313" key="6">
    <source>
        <dbReference type="Proteomes" id="UP000029868"/>
    </source>
</evidence>
<dbReference type="RefSeq" id="WP_052093513.1">
    <property type="nucleotide sequence ID" value="NZ_JQEC01000011.1"/>
</dbReference>
<feature type="domain" description="DNA/RNA non-specific endonuclease/pyrophosphatase/phosphodiesterase" evidence="4">
    <location>
        <begin position="25"/>
        <end position="227"/>
    </location>
</feature>
<name>A0A099L1T6_COLPS</name>
<keyword evidence="5" id="KW-0540">Nuclease</keyword>
<dbReference type="SMR" id="A0A099L1T6"/>
<dbReference type="GO" id="GO:0004519">
    <property type="term" value="F:endonuclease activity"/>
    <property type="evidence" value="ECO:0007669"/>
    <property type="project" value="UniProtKB-KW"/>
</dbReference>
<dbReference type="GO" id="GO:0016787">
    <property type="term" value="F:hydrolase activity"/>
    <property type="evidence" value="ECO:0007669"/>
    <property type="project" value="InterPro"/>
</dbReference>
<dbReference type="EMBL" id="JQEC01000011">
    <property type="protein sequence ID" value="KGJ96410.1"/>
    <property type="molecule type" value="Genomic_DNA"/>
</dbReference>
<dbReference type="Gene3D" id="3.40.570.10">
    <property type="entry name" value="Extracellular Endonuclease, subunit A"/>
    <property type="match status" value="1"/>
</dbReference>
<reference evidence="5 6" key="1">
    <citation type="submission" date="2014-08" db="EMBL/GenBank/DDBJ databases">
        <title>Genomic and Phenotypic Diversity of Colwellia psychrerythraea strains from Disparate Marine Basins.</title>
        <authorList>
            <person name="Techtmann S.M."/>
            <person name="Stelling S.C."/>
            <person name="Utturkar S.M."/>
            <person name="Alshibli N."/>
            <person name="Harris A."/>
            <person name="Brown S.D."/>
            <person name="Hazen T.C."/>
        </authorList>
    </citation>
    <scope>NUCLEOTIDE SEQUENCE [LARGE SCALE GENOMIC DNA]</scope>
    <source>
        <strain evidence="5 6">GAB14E</strain>
    </source>
</reference>
<dbReference type="SMART" id="SM00892">
    <property type="entry name" value="Endonuclease_NS"/>
    <property type="match status" value="1"/>
</dbReference>
<dbReference type="GO" id="GO:0046872">
    <property type="term" value="F:metal ion binding"/>
    <property type="evidence" value="ECO:0007669"/>
    <property type="project" value="UniProtKB-KW"/>
</dbReference>
<dbReference type="SUPFAM" id="SSF54060">
    <property type="entry name" value="His-Me finger endonucleases"/>
    <property type="match status" value="1"/>
</dbReference>
<dbReference type="PANTHER" id="PTHR13966">
    <property type="entry name" value="ENDONUCLEASE RELATED"/>
    <property type="match status" value="1"/>
</dbReference>
<dbReference type="InterPro" id="IPR044925">
    <property type="entry name" value="His-Me_finger_sf"/>
</dbReference>
<comment type="caution">
    <text evidence="5">The sequence shown here is derived from an EMBL/GenBank/DDBJ whole genome shotgun (WGS) entry which is preliminary data.</text>
</comment>
<evidence type="ECO:0000259" key="3">
    <source>
        <dbReference type="SMART" id="SM00477"/>
    </source>
</evidence>
<evidence type="ECO:0000259" key="4">
    <source>
        <dbReference type="SMART" id="SM00892"/>
    </source>
</evidence>
<dbReference type="Proteomes" id="UP000029868">
    <property type="component" value="Unassembled WGS sequence"/>
</dbReference>
<dbReference type="InterPro" id="IPR040255">
    <property type="entry name" value="Non-specific_endonuclease"/>
</dbReference>
<evidence type="ECO:0000256" key="1">
    <source>
        <dbReference type="PIRSR" id="PIRSR640255-2"/>
    </source>
</evidence>
<dbReference type="Pfam" id="PF01223">
    <property type="entry name" value="Endonuclease_NS"/>
    <property type="match status" value="1"/>
</dbReference>
<feature type="signal peptide" evidence="2">
    <location>
        <begin position="1"/>
        <end position="20"/>
    </location>
</feature>
<evidence type="ECO:0000313" key="5">
    <source>
        <dbReference type="EMBL" id="KGJ96410.1"/>
    </source>
</evidence>
<keyword evidence="2" id="KW-0732">Signal</keyword>
<proteinExistence type="predicted"/>
<keyword evidence="1" id="KW-0479">Metal-binding</keyword>
<gene>
    <name evidence="5" type="ORF">GAB14E_0357</name>
</gene>
<dbReference type="SMART" id="SM00477">
    <property type="entry name" value="NUC"/>
    <property type="match status" value="1"/>
</dbReference>
<organism evidence="5 6">
    <name type="scientific">Colwellia psychrerythraea</name>
    <name type="common">Vibrio psychroerythus</name>
    <dbReference type="NCBI Taxonomy" id="28229"/>
    <lineage>
        <taxon>Bacteria</taxon>
        <taxon>Pseudomonadati</taxon>
        <taxon>Pseudomonadota</taxon>
        <taxon>Gammaproteobacteria</taxon>
        <taxon>Alteromonadales</taxon>
        <taxon>Colwelliaceae</taxon>
        <taxon>Colwellia</taxon>
    </lineage>
</organism>
<dbReference type="PANTHER" id="PTHR13966:SF5">
    <property type="entry name" value="ENDONUCLEASE G, MITOCHONDRIAL"/>
    <property type="match status" value="1"/>
</dbReference>
<keyword evidence="5" id="KW-0378">Hydrolase</keyword>
<feature type="chain" id="PRO_5001949265" evidence="2">
    <location>
        <begin position="21"/>
        <end position="247"/>
    </location>
</feature>
<dbReference type="GO" id="GO:0003676">
    <property type="term" value="F:nucleic acid binding"/>
    <property type="evidence" value="ECO:0007669"/>
    <property type="project" value="InterPro"/>
</dbReference>
<evidence type="ECO:0000256" key="2">
    <source>
        <dbReference type="SAM" id="SignalP"/>
    </source>
</evidence>
<protein>
    <submittedName>
        <fullName evidence="5">DNA/RNA non-specific endonuclease</fullName>
    </submittedName>
</protein>
<dbReference type="InterPro" id="IPR044929">
    <property type="entry name" value="DNA/RNA_non-sp_Endonuclease_sf"/>
</dbReference>
<dbReference type="InterPro" id="IPR001604">
    <property type="entry name" value="Endo_G_ENPP1-like_dom"/>
</dbReference>
<dbReference type="PATRIC" id="fig|28229.3.peg.1295"/>
<feature type="domain" description="ENPP1-3/EXOG-like endonuclease/phosphodiesterase" evidence="3">
    <location>
        <begin position="26"/>
        <end position="227"/>
    </location>
</feature>
<dbReference type="AlphaFoldDB" id="A0A099L1T6"/>
<accession>A0A099L1T6</accession>
<feature type="binding site" evidence="1">
    <location>
        <position position="123"/>
    </location>
    <ligand>
        <name>Mg(2+)</name>
        <dbReference type="ChEBI" id="CHEBI:18420"/>
        <note>catalytic</note>
    </ligand>
</feature>